<dbReference type="OrthoDB" id="2844859at2"/>
<dbReference type="PANTHER" id="PTHR14136">
    <property type="entry name" value="BTB_POZ DOMAIN-CONTAINING PROTEIN KCTD9"/>
    <property type="match status" value="1"/>
</dbReference>
<organism evidence="1 2">
    <name type="scientific">Paenibacillus thiaminolyticus</name>
    <name type="common">Bacillus thiaminolyticus</name>
    <dbReference type="NCBI Taxonomy" id="49283"/>
    <lineage>
        <taxon>Bacteria</taxon>
        <taxon>Bacillati</taxon>
        <taxon>Bacillota</taxon>
        <taxon>Bacilli</taxon>
        <taxon>Bacillales</taxon>
        <taxon>Paenibacillaceae</taxon>
        <taxon>Paenibacillus</taxon>
    </lineage>
</organism>
<dbReference type="Proteomes" id="UP000266177">
    <property type="component" value="Unassembled WGS sequence"/>
</dbReference>
<dbReference type="EMBL" id="QYZD01000024">
    <property type="protein sequence ID" value="RJG21436.1"/>
    <property type="molecule type" value="Genomic_DNA"/>
</dbReference>
<sequence>MMDKKGIIGQFELHQEWLESAGDKGKKLVLDEINLESLFLSIFSFKEARLIECSFDGMNLEKGNFILTWLCSSTFRNACLQGANFYKGNVSYADFSYSDLKNSKFTDCESSETIFLGADLTNSELNVCYFDNVDFRNSKLDNANIEDSFFENVLVKGASFRNVRGIDNANIISVNIGSPEEPINLNKEQAKKWIMENCM</sequence>
<name>A0A3A3GDR2_PANTH</name>
<gene>
    <name evidence="1" type="ORF">DQX05_21425</name>
</gene>
<dbReference type="AlphaFoldDB" id="A0A3A3GDR2"/>
<protein>
    <submittedName>
        <fullName evidence="1">Pentapeptide repeat-containing protein</fullName>
    </submittedName>
</protein>
<comment type="caution">
    <text evidence="1">The sequence shown here is derived from an EMBL/GenBank/DDBJ whole genome shotgun (WGS) entry which is preliminary data.</text>
</comment>
<dbReference type="Pfam" id="PF00805">
    <property type="entry name" value="Pentapeptide"/>
    <property type="match status" value="2"/>
</dbReference>
<dbReference type="SUPFAM" id="SSF141571">
    <property type="entry name" value="Pentapeptide repeat-like"/>
    <property type="match status" value="1"/>
</dbReference>
<dbReference type="Gene3D" id="2.160.20.80">
    <property type="entry name" value="E3 ubiquitin-protein ligase SopA"/>
    <property type="match status" value="1"/>
</dbReference>
<proteinExistence type="predicted"/>
<dbReference type="InterPro" id="IPR051082">
    <property type="entry name" value="Pentapeptide-BTB/POZ_domain"/>
</dbReference>
<evidence type="ECO:0000313" key="1">
    <source>
        <dbReference type="EMBL" id="RJG21436.1"/>
    </source>
</evidence>
<dbReference type="InterPro" id="IPR001646">
    <property type="entry name" value="5peptide_repeat"/>
</dbReference>
<dbReference type="PANTHER" id="PTHR14136:SF17">
    <property type="entry name" value="BTB_POZ DOMAIN-CONTAINING PROTEIN KCTD9"/>
    <property type="match status" value="1"/>
</dbReference>
<reference evidence="1 2" key="1">
    <citation type="submission" date="2018-09" db="EMBL/GenBank/DDBJ databases">
        <title>Paenibacillus SK2017-BO5.</title>
        <authorList>
            <person name="Piskunova J.V."/>
            <person name="Dubiley S.A."/>
            <person name="Severinov K.V."/>
        </authorList>
    </citation>
    <scope>NUCLEOTIDE SEQUENCE [LARGE SCALE GENOMIC DNA]</scope>
    <source>
        <strain evidence="1 2">BO5</strain>
    </source>
</reference>
<dbReference type="RefSeq" id="WP_119795511.1">
    <property type="nucleotide sequence ID" value="NZ_QYZD01000024.1"/>
</dbReference>
<accession>A0A3A3GDR2</accession>
<evidence type="ECO:0000313" key="2">
    <source>
        <dbReference type="Proteomes" id="UP000266177"/>
    </source>
</evidence>